<feature type="domain" description="Transketolase-like pyrimidine-binding" evidence="6">
    <location>
        <begin position="36"/>
        <end position="82"/>
    </location>
</feature>
<evidence type="ECO:0000256" key="3">
    <source>
        <dbReference type="ARBA" id="ARBA00023052"/>
    </source>
</evidence>
<comment type="cofactor">
    <cofactor evidence="1 5">
        <name>thiamine diphosphate</name>
        <dbReference type="ChEBI" id="CHEBI:58937"/>
    </cofactor>
</comment>
<evidence type="ECO:0000259" key="6">
    <source>
        <dbReference type="Pfam" id="PF02779"/>
    </source>
</evidence>
<dbReference type="InterPro" id="IPR029061">
    <property type="entry name" value="THDP-binding"/>
</dbReference>
<dbReference type="SUPFAM" id="SSF52518">
    <property type="entry name" value="Thiamin diphosphate-binding fold (THDP-binding)"/>
    <property type="match status" value="1"/>
</dbReference>
<organism evidence="8 9">
    <name type="scientific">Castanea mollissima</name>
    <name type="common">Chinese chestnut</name>
    <dbReference type="NCBI Taxonomy" id="60419"/>
    <lineage>
        <taxon>Eukaryota</taxon>
        <taxon>Viridiplantae</taxon>
        <taxon>Streptophyta</taxon>
        <taxon>Embryophyta</taxon>
        <taxon>Tracheophyta</taxon>
        <taxon>Spermatophyta</taxon>
        <taxon>Magnoliopsida</taxon>
        <taxon>eudicotyledons</taxon>
        <taxon>Gunneridae</taxon>
        <taxon>Pentapetalae</taxon>
        <taxon>rosids</taxon>
        <taxon>fabids</taxon>
        <taxon>Fagales</taxon>
        <taxon>Fagaceae</taxon>
        <taxon>Castanea</taxon>
    </lineage>
</organism>
<dbReference type="AlphaFoldDB" id="A0A8J4RMQ8"/>
<comment type="catalytic activity">
    <reaction evidence="5">
        <text>N(6)-[(R)-lipoyl]-L-lysyl-[protein] + pyruvate + H(+) = N(6)-[(R)-S(8)-acetyldihydrolipoyl]-L-lysyl-[protein] + CO2</text>
        <dbReference type="Rhea" id="RHEA:19189"/>
        <dbReference type="Rhea" id="RHEA-COMP:10474"/>
        <dbReference type="Rhea" id="RHEA-COMP:10478"/>
        <dbReference type="ChEBI" id="CHEBI:15361"/>
        <dbReference type="ChEBI" id="CHEBI:15378"/>
        <dbReference type="ChEBI" id="CHEBI:16526"/>
        <dbReference type="ChEBI" id="CHEBI:83099"/>
        <dbReference type="ChEBI" id="CHEBI:83111"/>
        <dbReference type="EC" id="1.2.4.1"/>
    </reaction>
</comment>
<evidence type="ECO:0000313" key="9">
    <source>
        <dbReference type="Proteomes" id="UP000737018"/>
    </source>
</evidence>
<keyword evidence="9" id="KW-1185">Reference proteome</keyword>
<evidence type="ECO:0000256" key="4">
    <source>
        <dbReference type="ARBA" id="ARBA00023317"/>
    </source>
</evidence>
<name>A0A8J4RMQ8_9ROSI</name>
<dbReference type="InterPro" id="IPR009014">
    <property type="entry name" value="Transketo_C/PFOR_II"/>
</dbReference>
<evidence type="ECO:0000313" key="8">
    <source>
        <dbReference type="EMBL" id="KAF3976536.1"/>
    </source>
</evidence>
<dbReference type="Gene3D" id="3.40.50.920">
    <property type="match status" value="1"/>
</dbReference>
<dbReference type="Pfam" id="PF02780">
    <property type="entry name" value="Transketolase_C"/>
    <property type="match status" value="1"/>
</dbReference>
<comment type="caution">
    <text evidence="8">The sequence shown here is derived from an EMBL/GenBank/DDBJ whole genome shotgun (WGS) entry which is preliminary data.</text>
</comment>
<keyword evidence="4 5" id="KW-0670">Pyruvate</keyword>
<dbReference type="GO" id="GO:0004739">
    <property type="term" value="F:pyruvate dehydrogenase (acetyl-transferring) activity"/>
    <property type="evidence" value="ECO:0007669"/>
    <property type="project" value="UniProtKB-UniRule"/>
</dbReference>
<protein>
    <recommendedName>
        <fullName evidence="5">Pyruvate dehydrogenase E1 component subunit beta</fullName>
        <ecNumber evidence="5">1.2.4.1</ecNumber>
    </recommendedName>
</protein>
<dbReference type="InterPro" id="IPR033248">
    <property type="entry name" value="Transketolase_C"/>
</dbReference>
<keyword evidence="2 5" id="KW-0560">Oxidoreductase</keyword>
<reference evidence="8" key="1">
    <citation type="submission" date="2020-03" db="EMBL/GenBank/DDBJ databases">
        <title>Castanea mollissima Vanexum genome sequencing.</title>
        <authorList>
            <person name="Staton M."/>
        </authorList>
    </citation>
    <scope>NUCLEOTIDE SEQUENCE</scope>
    <source>
        <tissue evidence="8">Leaf</tissue>
    </source>
</reference>
<dbReference type="FunFam" id="3.40.50.920:FF:000001">
    <property type="entry name" value="Pyruvate dehydrogenase E1 beta subunit"/>
    <property type="match status" value="1"/>
</dbReference>
<proteinExistence type="predicted"/>
<dbReference type="OrthoDB" id="10266385at2759"/>
<keyword evidence="3 5" id="KW-0786">Thiamine pyrophosphate</keyword>
<feature type="domain" description="Transketolase C-terminal" evidence="7">
    <location>
        <begin position="101"/>
        <end position="220"/>
    </location>
</feature>
<gene>
    <name evidence="8" type="ORF">CMV_000266</name>
</gene>
<accession>A0A8J4RMQ8</accession>
<evidence type="ECO:0000256" key="1">
    <source>
        <dbReference type="ARBA" id="ARBA00001964"/>
    </source>
</evidence>
<dbReference type="InterPro" id="IPR027110">
    <property type="entry name" value="PDHB_mito-type"/>
</dbReference>
<dbReference type="EC" id="1.2.4.1" evidence="5"/>
<comment type="function">
    <text evidence="5">The pyruvate dehydrogenase complex catalyzes the overall conversion of pyruvate to acetyl-CoA and CO2.</text>
</comment>
<dbReference type="GO" id="GO:0006086">
    <property type="term" value="P:pyruvate decarboxylation to acetyl-CoA"/>
    <property type="evidence" value="ECO:0007669"/>
    <property type="project" value="InterPro"/>
</dbReference>
<evidence type="ECO:0000256" key="5">
    <source>
        <dbReference type="RuleBase" id="RU364074"/>
    </source>
</evidence>
<sequence length="242" mass="26828">MMSSEDEAGFTGIGVGAAYHVLKPIVEFMTFNFSMQCFAAWYASCPGLKVLAPYSSEDARGLLKAAIRDPDLVVFLENELLYEESFPVSEVLDSNFFLPIGKVKIERQGKDVTITAFSRMVGYALKAAEILEKEGISAEVINLRSIRPLDRATINASVRKTSRLVTVEDGFPQHGVGSEICTSVIEESFYYLDAPVERITGADVPVPYNEDLERKSLPQVCVNGFSLFCMMIFHLCITIINK</sequence>
<evidence type="ECO:0000256" key="2">
    <source>
        <dbReference type="ARBA" id="ARBA00023002"/>
    </source>
</evidence>
<dbReference type="PANTHER" id="PTHR11624">
    <property type="entry name" value="DEHYDROGENASE RELATED"/>
    <property type="match status" value="1"/>
</dbReference>
<dbReference type="Pfam" id="PF02779">
    <property type="entry name" value="Transket_pyr"/>
    <property type="match status" value="1"/>
</dbReference>
<dbReference type="PANTHER" id="PTHR11624:SF96">
    <property type="entry name" value="PYRUVATE DEHYDROGENASE E1 COMPONENT SUBUNIT BETA, MITOCHONDRIAL"/>
    <property type="match status" value="1"/>
</dbReference>
<dbReference type="InterPro" id="IPR005475">
    <property type="entry name" value="Transketolase-like_Pyr-bd"/>
</dbReference>
<dbReference type="SUPFAM" id="SSF52922">
    <property type="entry name" value="TK C-terminal domain-like"/>
    <property type="match status" value="1"/>
</dbReference>
<dbReference type="Proteomes" id="UP000737018">
    <property type="component" value="Unassembled WGS sequence"/>
</dbReference>
<evidence type="ECO:0000259" key="7">
    <source>
        <dbReference type="Pfam" id="PF02780"/>
    </source>
</evidence>
<dbReference type="Gene3D" id="3.40.50.970">
    <property type="match status" value="2"/>
</dbReference>
<dbReference type="EMBL" id="JRKL02000013">
    <property type="protein sequence ID" value="KAF3976536.1"/>
    <property type="molecule type" value="Genomic_DNA"/>
</dbReference>